<dbReference type="Proteomes" id="UP000634136">
    <property type="component" value="Unassembled WGS sequence"/>
</dbReference>
<protein>
    <submittedName>
        <fullName evidence="1">Uncharacterized protein</fullName>
    </submittedName>
</protein>
<comment type="caution">
    <text evidence="1">The sequence shown here is derived from an EMBL/GenBank/DDBJ whole genome shotgun (WGS) entry which is preliminary data.</text>
</comment>
<dbReference type="AlphaFoldDB" id="A0A834WWI5"/>
<evidence type="ECO:0000313" key="1">
    <source>
        <dbReference type="EMBL" id="KAF7833629.1"/>
    </source>
</evidence>
<proteinExistence type="predicted"/>
<organism evidence="1 2">
    <name type="scientific">Senna tora</name>
    <dbReference type="NCBI Taxonomy" id="362788"/>
    <lineage>
        <taxon>Eukaryota</taxon>
        <taxon>Viridiplantae</taxon>
        <taxon>Streptophyta</taxon>
        <taxon>Embryophyta</taxon>
        <taxon>Tracheophyta</taxon>
        <taxon>Spermatophyta</taxon>
        <taxon>Magnoliopsida</taxon>
        <taxon>eudicotyledons</taxon>
        <taxon>Gunneridae</taxon>
        <taxon>Pentapetalae</taxon>
        <taxon>rosids</taxon>
        <taxon>fabids</taxon>
        <taxon>Fabales</taxon>
        <taxon>Fabaceae</taxon>
        <taxon>Caesalpinioideae</taxon>
        <taxon>Cassia clade</taxon>
        <taxon>Senna</taxon>
    </lineage>
</organism>
<accession>A0A834WWI5</accession>
<gene>
    <name evidence="1" type="ORF">G2W53_015962</name>
</gene>
<sequence length="88" mass="9741">MCWSEGGACWKGGLETTTGSMGENSCVWKMPKSTNGELFFSGLGFIPLALIESGDWRRYVQSMAIQGSLQLWEVDSCGLENNQISWLK</sequence>
<evidence type="ECO:0000313" key="2">
    <source>
        <dbReference type="Proteomes" id="UP000634136"/>
    </source>
</evidence>
<dbReference type="EMBL" id="JAAIUW010000005">
    <property type="protein sequence ID" value="KAF7833629.1"/>
    <property type="molecule type" value="Genomic_DNA"/>
</dbReference>
<keyword evidence="2" id="KW-1185">Reference proteome</keyword>
<reference evidence="1" key="1">
    <citation type="submission" date="2020-09" db="EMBL/GenBank/DDBJ databases">
        <title>Genome-Enabled Discovery of Anthraquinone Biosynthesis in Senna tora.</title>
        <authorList>
            <person name="Kang S.-H."/>
            <person name="Pandey R.P."/>
            <person name="Lee C.-M."/>
            <person name="Sim J.-S."/>
            <person name="Jeong J.-T."/>
            <person name="Choi B.-S."/>
            <person name="Jung M."/>
            <person name="Ginzburg D."/>
            <person name="Zhao K."/>
            <person name="Won S.Y."/>
            <person name="Oh T.-J."/>
            <person name="Yu Y."/>
            <person name="Kim N.-H."/>
            <person name="Lee O.R."/>
            <person name="Lee T.-H."/>
            <person name="Bashyal P."/>
            <person name="Kim T.-S."/>
            <person name="Lee W.-H."/>
            <person name="Kawkins C."/>
            <person name="Kim C.-K."/>
            <person name="Kim J.S."/>
            <person name="Ahn B.O."/>
            <person name="Rhee S.Y."/>
            <person name="Sohng J.K."/>
        </authorList>
    </citation>
    <scope>NUCLEOTIDE SEQUENCE</scope>
    <source>
        <tissue evidence="1">Leaf</tissue>
    </source>
</reference>
<name>A0A834WWI5_9FABA</name>